<feature type="region of interest" description="Disordered" evidence="1">
    <location>
        <begin position="1"/>
        <end position="79"/>
    </location>
</feature>
<reference evidence="2 3" key="1">
    <citation type="submission" date="2020-07" db="EMBL/GenBank/DDBJ databases">
        <title>Sequencing the genomes of 1000 actinobacteria strains.</title>
        <authorList>
            <person name="Klenk H.-P."/>
        </authorList>
    </citation>
    <scope>NUCLEOTIDE SEQUENCE [LARGE SCALE GENOMIC DNA]</scope>
    <source>
        <strain evidence="2 3">DSM 42178</strain>
    </source>
</reference>
<name>A0A852ZYI8_9ACTN</name>
<evidence type="ECO:0000256" key="1">
    <source>
        <dbReference type="SAM" id="MobiDB-lite"/>
    </source>
</evidence>
<keyword evidence="3" id="KW-1185">Reference proteome</keyword>
<dbReference type="AlphaFoldDB" id="A0A852ZYI8"/>
<protein>
    <submittedName>
        <fullName evidence="2">Uncharacterized protein</fullName>
    </submittedName>
</protein>
<accession>A0A852ZYI8</accession>
<sequence>MRPSGRSIRYAKPSGPGTSSPSASRRWEASGPPRSAAAPGSVVEPAVEWAAESAVEWAERSASRSLHSHSRSGSSGPLR</sequence>
<gene>
    <name evidence="2" type="ORF">FHU37_004162</name>
</gene>
<dbReference type="Proteomes" id="UP000567795">
    <property type="component" value="Unassembled WGS sequence"/>
</dbReference>
<proteinExistence type="predicted"/>
<organism evidence="2 3">
    <name type="scientific">Allostreptomyces psammosilenae</name>
    <dbReference type="NCBI Taxonomy" id="1892865"/>
    <lineage>
        <taxon>Bacteria</taxon>
        <taxon>Bacillati</taxon>
        <taxon>Actinomycetota</taxon>
        <taxon>Actinomycetes</taxon>
        <taxon>Kitasatosporales</taxon>
        <taxon>Streptomycetaceae</taxon>
        <taxon>Allostreptomyces</taxon>
    </lineage>
</organism>
<dbReference type="EMBL" id="JACBZD010000001">
    <property type="protein sequence ID" value="NYI07219.1"/>
    <property type="molecule type" value="Genomic_DNA"/>
</dbReference>
<evidence type="ECO:0000313" key="2">
    <source>
        <dbReference type="EMBL" id="NYI07219.1"/>
    </source>
</evidence>
<feature type="compositionally biased region" description="Low complexity" evidence="1">
    <location>
        <begin position="13"/>
        <end position="56"/>
    </location>
</feature>
<comment type="caution">
    <text evidence="2">The sequence shown here is derived from an EMBL/GenBank/DDBJ whole genome shotgun (WGS) entry which is preliminary data.</text>
</comment>
<evidence type="ECO:0000313" key="3">
    <source>
        <dbReference type="Proteomes" id="UP000567795"/>
    </source>
</evidence>